<dbReference type="AlphaFoldDB" id="A0AA88J616"/>
<evidence type="ECO:0000313" key="1">
    <source>
        <dbReference type="EMBL" id="GMN62990.1"/>
    </source>
</evidence>
<comment type="caution">
    <text evidence="1">The sequence shown here is derived from an EMBL/GenBank/DDBJ whole genome shotgun (WGS) entry which is preliminary data.</text>
</comment>
<evidence type="ECO:0000313" key="2">
    <source>
        <dbReference type="Proteomes" id="UP001187192"/>
    </source>
</evidence>
<sequence>MVSTRLGKSGRHRSRVLRSLLGLHATDCLRSGSGMEGSCSVYSECNSLHNAPPCHKGSKRSSALYTLPGVSYHT</sequence>
<name>A0AA88J616_FICCA</name>
<reference evidence="1" key="1">
    <citation type="submission" date="2023-07" db="EMBL/GenBank/DDBJ databases">
        <title>draft genome sequence of fig (Ficus carica).</title>
        <authorList>
            <person name="Takahashi T."/>
            <person name="Nishimura K."/>
        </authorList>
    </citation>
    <scope>NUCLEOTIDE SEQUENCE</scope>
</reference>
<proteinExistence type="predicted"/>
<accession>A0AA88J616</accession>
<organism evidence="1 2">
    <name type="scientific">Ficus carica</name>
    <name type="common">Common fig</name>
    <dbReference type="NCBI Taxonomy" id="3494"/>
    <lineage>
        <taxon>Eukaryota</taxon>
        <taxon>Viridiplantae</taxon>
        <taxon>Streptophyta</taxon>
        <taxon>Embryophyta</taxon>
        <taxon>Tracheophyta</taxon>
        <taxon>Spermatophyta</taxon>
        <taxon>Magnoliopsida</taxon>
        <taxon>eudicotyledons</taxon>
        <taxon>Gunneridae</taxon>
        <taxon>Pentapetalae</taxon>
        <taxon>rosids</taxon>
        <taxon>fabids</taxon>
        <taxon>Rosales</taxon>
        <taxon>Moraceae</taxon>
        <taxon>Ficeae</taxon>
        <taxon>Ficus</taxon>
    </lineage>
</organism>
<dbReference type="EMBL" id="BTGU01000139">
    <property type="protein sequence ID" value="GMN62990.1"/>
    <property type="molecule type" value="Genomic_DNA"/>
</dbReference>
<protein>
    <submittedName>
        <fullName evidence="1">Uncharacterized protein</fullName>
    </submittedName>
</protein>
<keyword evidence="2" id="KW-1185">Reference proteome</keyword>
<dbReference type="Proteomes" id="UP001187192">
    <property type="component" value="Unassembled WGS sequence"/>
</dbReference>
<gene>
    <name evidence="1" type="ORF">TIFTF001_032076</name>
</gene>